<evidence type="ECO:0000313" key="5">
    <source>
        <dbReference type="Proteomes" id="UP000305674"/>
    </source>
</evidence>
<sequence>MRNLPPMALLALIPGFAQATPFIAPFAGYGFGTGDIELSRSDTGDEFDLGIDEKAHGGIMLGASVDDTGTLYLLYSHQSTRFSQSPPDQPGDDTLAVDYLHLGGSRYYPRNAWGPYVSGSLGLTQLRPDSGSSDSRFSLGVGAGLEYRLTPTLALFAEIRGMATFTDSSGSLVCRSEGCLWRVNTDLWWQGQANLGLSLSF</sequence>
<dbReference type="Gene3D" id="2.40.160.20">
    <property type="match status" value="1"/>
</dbReference>
<feature type="domain" description="Outer membrane protein beta-barrel" evidence="3">
    <location>
        <begin position="9"/>
        <end position="201"/>
    </location>
</feature>
<gene>
    <name evidence="4" type="ORF">FCL40_06510</name>
</gene>
<feature type="chain" id="PRO_5020976086" evidence="2">
    <location>
        <begin position="20"/>
        <end position="201"/>
    </location>
</feature>
<evidence type="ECO:0000256" key="2">
    <source>
        <dbReference type="SAM" id="SignalP"/>
    </source>
</evidence>
<dbReference type="EMBL" id="SWCI01000003">
    <property type="protein sequence ID" value="TKB49807.1"/>
    <property type="molecule type" value="Genomic_DNA"/>
</dbReference>
<proteinExistence type="predicted"/>
<dbReference type="RefSeq" id="WP_136852357.1">
    <property type="nucleotide sequence ID" value="NZ_SWCI01000003.1"/>
</dbReference>
<keyword evidence="5" id="KW-1185">Reference proteome</keyword>
<reference evidence="4 5" key="1">
    <citation type="submission" date="2019-04" db="EMBL/GenBank/DDBJ databases">
        <authorList>
            <person name="Hwang J.C."/>
        </authorList>
    </citation>
    <scope>NUCLEOTIDE SEQUENCE [LARGE SCALE GENOMIC DNA]</scope>
    <source>
        <strain evidence="4 5">IMCC35001</strain>
    </source>
</reference>
<evidence type="ECO:0000259" key="3">
    <source>
        <dbReference type="Pfam" id="PF13505"/>
    </source>
</evidence>
<feature type="signal peptide" evidence="2">
    <location>
        <begin position="1"/>
        <end position="19"/>
    </location>
</feature>
<dbReference type="InterPro" id="IPR011250">
    <property type="entry name" value="OMP/PagP_B-barrel"/>
</dbReference>
<dbReference type="AlphaFoldDB" id="A0A4U1BFB7"/>
<evidence type="ECO:0000313" key="4">
    <source>
        <dbReference type="EMBL" id="TKB49807.1"/>
    </source>
</evidence>
<accession>A0A4U1BFB7</accession>
<dbReference type="Pfam" id="PF13505">
    <property type="entry name" value="OMP_b-brl"/>
    <property type="match status" value="1"/>
</dbReference>
<dbReference type="SUPFAM" id="SSF56925">
    <property type="entry name" value="OMPA-like"/>
    <property type="match status" value="1"/>
</dbReference>
<name>A0A4U1BFB7_9GAMM</name>
<dbReference type="InterPro" id="IPR027385">
    <property type="entry name" value="Beta-barrel_OMP"/>
</dbReference>
<evidence type="ECO:0000256" key="1">
    <source>
        <dbReference type="ARBA" id="ARBA00022729"/>
    </source>
</evidence>
<keyword evidence="1 2" id="KW-0732">Signal</keyword>
<protein>
    <submittedName>
        <fullName evidence="4">Porin family protein</fullName>
    </submittedName>
</protein>
<dbReference type="Proteomes" id="UP000305674">
    <property type="component" value="Unassembled WGS sequence"/>
</dbReference>
<comment type="caution">
    <text evidence="4">The sequence shown here is derived from an EMBL/GenBank/DDBJ whole genome shotgun (WGS) entry which is preliminary data.</text>
</comment>
<dbReference type="OrthoDB" id="5591863at2"/>
<organism evidence="4 5">
    <name type="scientific">Ferrimonas sediminicola</name>
    <dbReference type="NCBI Taxonomy" id="2569538"/>
    <lineage>
        <taxon>Bacteria</taxon>
        <taxon>Pseudomonadati</taxon>
        <taxon>Pseudomonadota</taxon>
        <taxon>Gammaproteobacteria</taxon>
        <taxon>Alteromonadales</taxon>
        <taxon>Ferrimonadaceae</taxon>
        <taxon>Ferrimonas</taxon>
    </lineage>
</organism>